<feature type="transmembrane region" description="Helical" evidence="2">
    <location>
        <begin position="285"/>
        <end position="302"/>
    </location>
</feature>
<evidence type="ECO:0000256" key="2">
    <source>
        <dbReference type="SAM" id="Phobius"/>
    </source>
</evidence>
<gene>
    <name evidence="3" type="ORF">B0T21DRAFT_348087</name>
</gene>
<evidence type="ECO:0000313" key="3">
    <source>
        <dbReference type="EMBL" id="KAK0735960.1"/>
    </source>
</evidence>
<keyword evidence="2" id="KW-0812">Transmembrane</keyword>
<sequence length="405" mass="45402">MGKPTPPAYAPGAGSSAHADPDAVSLHTPTGVSEPAFPLDNDDALDLGEDDLPPLYSDIDNDAGSGAPLLPPGAQFGHVVDLAPKKVDENTGVELFVTSKFESDPKLLEQQINISAAKPPRPYVRIHGTHRRMVEENGKKTEKAITDFEVSVELTPYLFSDVAHQLSWRETRTVENNEKACRGTVFRKRAPGYKQDIEVGTGPKPTLAEWCHRYCASHATVKCFVLRRRVMGFNEEKLKGQLEALVRSTNYRGSVSVTFPVKDEYVFIYNNSWVNRWRWTNWIRWVFYLTFLWIFTWPVLYFCTKTFEVATADWAFSKPQDDGRLAYVSMSEDHIYNTWARAISRAVLGKRQACLDHNDLVASHTGGPDVVADVMDAVNAPSFVRRGVAAITHVNRQLGWGADWS</sequence>
<dbReference type="Proteomes" id="UP001172159">
    <property type="component" value="Unassembled WGS sequence"/>
</dbReference>
<name>A0AA40BKK8_9PEZI</name>
<organism evidence="3 4">
    <name type="scientific">Apiosordaria backusii</name>
    <dbReference type="NCBI Taxonomy" id="314023"/>
    <lineage>
        <taxon>Eukaryota</taxon>
        <taxon>Fungi</taxon>
        <taxon>Dikarya</taxon>
        <taxon>Ascomycota</taxon>
        <taxon>Pezizomycotina</taxon>
        <taxon>Sordariomycetes</taxon>
        <taxon>Sordariomycetidae</taxon>
        <taxon>Sordariales</taxon>
        <taxon>Lasiosphaeriaceae</taxon>
        <taxon>Apiosordaria</taxon>
    </lineage>
</organism>
<dbReference type="PANTHER" id="PTHR37848">
    <property type="entry name" value="EXPRESSED PROTEIN"/>
    <property type="match status" value="1"/>
</dbReference>
<keyword evidence="2" id="KW-1133">Transmembrane helix</keyword>
<dbReference type="AlphaFoldDB" id="A0AA40BKK8"/>
<reference evidence="3" key="1">
    <citation type="submission" date="2023-06" db="EMBL/GenBank/DDBJ databases">
        <title>Genome-scale phylogeny and comparative genomics of the fungal order Sordariales.</title>
        <authorList>
            <consortium name="Lawrence Berkeley National Laboratory"/>
            <person name="Hensen N."/>
            <person name="Bonometti L."/>
            <person name="Westerberg I."/>
            <person name="Brannstrom I.O."/>
            <person name="Guillou S."/>
            <person name="Cros-Aarteil S."/>
            <person name="Calhoun S."/>
            <person name="Haridas S."/>
            <person name="Kuo A."/>
            <person name="Mondo S."/>
            <person name="Pangilinan J."/>
            <person name="Riley R."/>
            <person name="Labutti K."/>
            <person name="Andreopoulos B."/>
            <person name="Lipzen A."/>
            <person name="Chen C."/>
            <person name="Yanf M."/>
            <person name="Daum C."/>
            <person name="Ng V."/>
            <person name="Clum A."/>
            <person name="Steindorff A."/>
            <person name="Ohm R."/>
            <person name="Martin F."/>
            <person name="Silar P."/>
            <person name="Natvig D."/>
            <person name="Lalanne C."/>
            <person name="Gautier V."/>
            <person name="Ament-Velasquez S.L."/>
            <person name="Kruys A."/>
            <person name="Hutchinson M.I."/>
            <person name="Powell A.J."/>
            <person name="Barry K."/>
            <person name="Miller A.N."/>
            <person name="Grigoriev I.V."/>
            <person name="Debuchy R."/>
            <person name="Gladieux P."/>
            <person name="Thoren M.H."/>
            <person name="Johannesson H."/>
        </authorList>
    </citation>
    <scope>NUCLEOTIDE SEQUENCE</scope>
    <source>
        <strain evidence="3">CBS 540.89</strain>
    </source>
</reference>
<feature type="compositionally biased region" description="Acidic residues" evidence="1">
    <location>
        <begin position="40"/>
        <end position="52"/>
    </location>
</feature>
<dbReference type="EMBL" id="JAUKTV010000006">
    <property type="protein sequence ID" value="KAK0735960.1"/>
    <property type="molecule type" value="Genomic_DNA"/>
</dbReference>
<evidence type="ECO:0000256" key="1">
    <source>
        <dbReference type="SAM" id="MobiDB-lite"/>
    </source>
</evidence>
<keyword evidence="2" id="KW-0472">Membrane</keyword>
<proteinExistence type="predicted"/>
<evidence type="ECO:0000313" key="4">
    <source>
        <dbReference type="Proteomes" id="UP001172159"/>
    </source>
</evidence>
<feature type="region of interest" description="Disordered" evidence="1">
    <location>
        <begin position="1"/>
        <end position="70"/>
    </location>
</feature>
<protein>
    <submittedName>
        <fullName evidence="3">Uncharacterized protein</fullName>
    </submittedName>
</protein>
<accession>A0AA40BKK8</accession>
<comment type="caution">
    <text evidence="3">The sequence shown here is derived from an EMBL/GenBank/DDBJ whole genome shotgun (WGS) entry which is preliminary data.</text>
</comment>
<dbReference type="PANTHER" id="PTHR37848:SF1">
    <property type="entry name" value="SUN DOMAIN-CONTAINING PROTEIN"/>
    <property type="match status" value="1"/>
</dbReference>
<keyword evidence="4" id="KW-1185">Reference proteome</keyword>